<dbReference type="SMR" id="A0A498K7N3"/>
<name>A0A498K7N3_MALDO</name>
<evidence type="ECO:0000256" key="2">
    <source>
        <dbReference type="ARBA" id="ARBA00022679"/>
    </source>
</evidence>
<dbReference type="AlphaFoldDB" id="A0A498K7N3"/>
<organism evidence="3 4">
    <name type="scientific">Malus domestica</name>
    <name type="common">Apple</name>
    <name type="synonym">Pyrus malus</name>
    <dbReference type="NCBI Taxonomy" id="3750"/>
    <lineage>
        <taxon>Eukaryota</taxon>
        <taxon>Viridiplantae</taxon>
        <taxon>Streptophyta</taxon>
        <taxon>Embryophyta</taxon>
        <taxon>Tracheophyta</taxon>
        <taxon>Spermatophyta</taxon>
        <taxon>Magnoliopsida</taxon>
        <taxon>eudicotyledons</taxon>
        <taxon>Gunneridae</taxon>
        <taxon>Pentapetalae</taxon>
        <taxon>rosids</taxon>
        <taxon>fabids</taxon>
        <taxon>Rosales</taxon>
        <taxon>Rosaceae</taxon>
        <taxon>Amygdaloideae</taxon>
        <taxon>Maleae</taxon>
        <taxon>Malus</taxon>
    </lineage>
</organism>
<dbReference type="Gene3D" id="3.30.559.10">
    <property type="entry name" value="Chloramphenicol acetyltransferase-like domain"/>
    <property type="match status" value="2"/>
</dbReference>
<dbReference type="Proteomes" id="UP000290289">
    <property type="component" value="Chromosome 3"/>
</dbReference>
<dbReference type="EMBL" id="RDQH01000329">
    <property type="protein sequence ID" value="RXI04279.1"/>
    <property type="molecule type" value="Genomic_DNA"/>
</dbReference>
<protein>
    <submittedName>
        <fullName evidence="3">Uncharacterized protein</fullName>
    </submittedName>
</protein>
<dbReference type="PANTHER" id="PTHR31147">
    <property type="entry name" value="ACYL TRANSFERASE 4"/>
    <property type="match status" value="1"/>
</dbReference>
<sequence length="454" mass="50653">MTSLPCSRVLQVNRLAPQLVTPAKPTPHETKLLSDIDDQEGLRFQTPVLMSYKNNPLIPKDRTDPVKVLKEALSKALVFYYPLAGRLREGPNRKLMVECTGEGVLFIEADADVTLEQLGDAIVPPCPFLEEFLCNAPGYDGILGCPLLLVQVTRLKCGGFIFALRINHTMCDGFGMVQFLNGIGEMAHGAHTPSIPPVWQRELFDARNPLRITCTHHEYEEAIDSDEGLFAVRDQQNMVQKSFYFGAEELNAIRKHLPAHHSPSSTFDLITACLWKCRTLALEMNQKEVVYISCISTARNARLPLGYYGNAFALPSEVSTVESLCKNPIGYALELVKKAKAKMSDEYIKSVADLMVMRGRPDFSSTRNFVVGDTTRAGFGEVDFGWGKPVFAGPAKCVNMINLYVRHKNKEENGILVLTCLPLSAVERFQQELKRMTVEPVEDNTKPVRIKSTL</sequence>
<evidence type="ECO:0000313" key="3">
    <source>
        <dbReference type="EMBL" id="RXI04279.1"/>
    </source>
</evidence>
<keyword evidence="4" id="KW-1185">Reference proteome</keyword>
<reference evidence="3 4" key="1">
    <citation type="submission" date="2018-10" db="EMBL/GenBank/DDBJ databases">
        <title>A high-quality apple genome assembly.</title>
        <authorList>
            <person name="Hu J."/>
        </authorList>
    </citation>
    <scope>NUCLEOTIDE SEQUENCE [LARGE SCALE GENOMIC DNA]</scope>
    <source>
        <strain evidence="4">cv. HFTH1</strain>
        <tissue evidence="3">Young leaf</tissue>
    </source>
</reference>
<proteinExistence type="inferred from homology"/>
<dbReference type="GO" id="GO:0016740">
    <property type="term" value="F:transferase activity"/>
    <property type="evidence" value="ECO:0007669"/>
    <property type="project" value="UniProtKB-KW"/>
</dbReference>
<dbReference type="PANTHER" id="PTHR31147:SF66">
    <property type="entry name" value="OS05G0315700 PROTEIN"/>
    <property type="match status" value="1"/>
</dbReference>
<dbReference type="GO" id="GO:0009836">
    <property type="term" value="P:fruit ripening, climacteric"/>
    <property type="evidence" value="ECO:0007669"/>
    <property type="project" value="UniProtKB-ARBA"/>
</dbReference>
<dbReference type="InterPro" id="IPR023213">
    <property type="entry name" value="CAT-like_dom_sf"/>
</dbReference>
<gene>
    <name evidence="3" type="ORF">DVH24_038553</name>
</gene>
<evidence type="ECO:0000256" key="1">
    <source>
        <dbReference type="ARBA" id="ARBA00009861"/>
    </source>
</evidence>
<evidence type="ECO:0000313" key="4">
    <source>
        <dbReference type="Proteomes" id="UP000290289"/>
    </source>
</evidence>
<dbReference type="Pfam" id="PF02458">
    <property type="entry name" value="Transferase"/>
    <property type="match status" value="1"/>
</dbReference>
<dbReference type="STRING" id="3750.A0A498K7N3"/>
<accession>A0A498K7N3</accession>
<comment type="similarity">
    <text evidence="1">Belongs to the plant acyltransferase family.</text>
</comment>
<dbReference type="InterPro" id="IPR050898">
    <property type="entry name" value="Plant_acyltransferase"/>
</dbReference>
<comment type="caution">
    <text evidence="3">The sequence shown here is derived from an EMBL/GenBank/DDBJ whole genome shotgun (WGS) entry which is preliminary data.</text>
</comment>
<keyword evidence="2" id="KW-0808">Transferase</keyword>